<proteinExistence type="predicted"/>
<name>A0A9X1UH24_9BURK</name>
<accession>A0A9X1UH24</accession>
<dbReference type="RefSeq" id="WP_238463404.1">
    <property type="nucleotide sequence ID" value="NZ_JAKLJA010000005.1"/>
</dbReference>
<dbReference type="EMBL" id="JAKLJA010000005">
    <property type="protein sequence ID" value="MCG5073628.1"/>
    <property type="molecule type" value="Genomic_DNA"/>
</dbReference>
<comment type="caution">
    <text evidence="1">The sequence shown here is derived from an EMBL/GenBank/DDBJ whole genome shotgun (WGS) entry which is preliminary data.</text>
</comment>
<protein>
    <submittedName>
        <fullName evidence="1">Uncharacterized protein</fullName>
    </submittedName>
</protein>
<reference evidence="1" key="1">
    <citation type="submission" date="2022-01" db="EMBL/GenBank/DDBJ databases">
        <title>Genome sequence and assembly of Parabukholderia sp. RG36.</title>
        <authorList>
            <person name="Chhetri G."/>
        </authorList>
    </citation>
    <scope>NUCLEOTIDE SEQUENCE</scope>
    <source>
        <strain evidence="1">RG36</strain>
    </source>
</reference>
<dbReference type="AlphaFoldDB" id="A0A9X1UH24"/>
<dbReference type="Proteomes" id="UP001139308">
    <property type="component" value="Unassembled WGS sequence"/>
</dbReference>
<gene>
    <name evidence="1" type="ORF">L5014_09690</name>
</gene>
<keyword evidence="2" id="KW-1185">Reference proteome</keyword>
<sequence>MQMIAGTLSPYFKRLHARLASWRLTLRRRLLACLPFVVVERVALASWLVQSVFDGRLRATGVSRYETGRIDVGLARTHALRTMSANVREAWLDERIYAGRALQQDAWPDLRAAAQQLASRIKQIKAKEPGRVVVLSPFHYVSQYANIYVVDEVRRALGLESMAVVSGVPRDIYGNDAAMIPSIRVLNTYDENGRESRNGLGLRVIRALRRDGVAVVFSDVPPFTLAKFPMETVGVKIGGRHARVHNGVFRIGAPMDALLLPFYLSFEKGRFNVRAFEPVALADAAAPQRLADDIETARRENYPHWLYAGHPSVYHFAAAR</sequence>
<evidence type="ECO:0000313" key="1">
    <source>
        <dbReference type="EMBL" id="MCG5073628.1"/>
    </source>
</evidence>
<organism evidence="1 2">
    <name type="scientific">Paraburkholderia tagetis</name>
    <dbReference type="NCBI Taxonomy" id="2913261"/>
    <lineage>
        <taxon>Bacteria</taxon>
        <taxon>Pseudomonadati</taxon>
        <taxon>Pseudomonadota</taxon>
        <taxon>Betaproteobacteria</taxon>
        <taxon>Burkholderiales</taxon>
        <taxon>Burkholderiaceae</taxon>
        <taxon>Paraburkholderia</taxon>
    </lineage>
</organism>
<evidence type="ECO:0000313" key="2">
    <source>
        <dbReference type="Proteomes" id="UP001139308"/>
    </source>
</evidence>